<evidence type="ECO:0000256" key="1">
    <source>
        <dbReference type="SAM" id="Phobius"/>
    </source>
</evidence>
<proteinExistence type="predicted"/>
<keyword evidence="1" id="KW-0472">Membrane</keyword>
<comment type="caution">
    <text evidence="2">The sequence shown here is derived from an EMBL/GenBank/DDBJ whole genome shotgun (WGS) entry which is preliminary data.</text>
</comment>
<keyword evidence="1" id="KW-1133">Transmembrane helix</keyword>
<dbReference type="AlphaFoldDB" id="A0A9J5ZFD8"/>
<keyword evidence="3" id="KW-1185">Reference proteome</keyword>
<dbReference type="Proteomes" id="UP000824120">
    <property type="component" value="Chromosome 4"/>
</dbReference>
<name>A0A9J5ZFD8_SOLCO</name>
<dbReference type="EMBL" id="JACXVP010000004">
    <property type="protein sequence ID" value="KAG5610544.1"/>
    <property type="molecule type" value="Genomic_DNA"/>
</dbReference>
<keyword evidence="1" id="KW-0812">Transmembrane</keyword>
<evidence type="ECO:0000313" key="3">
    <source>
        <dbReference type="Proteomes" id="UP000824120"/>
    </source>
</evidence>
<sequence>MGVLSQRIYRVIVTRLSFKWKQVLSRATYPISNRFLSDTHLSYEDQPMPYPTHSLELSFSQICAAVDYLATLVGIADQLSDSPFGVVHLHFTPAFSIVILWGSAHWNKRRSKTFRRLTKWTRVHAFLQTSTTRNLRVFIRY</sequence>
<gene>
    <name evidence="2" type="ORF">H5410_021825</name>
</gene>
<evidence type="ECO:0000313" key="2">
    <source>
        <dbReference type="EMBL" id="KAG5610544.1"/>
    </source>
</evidence>
<organism evidence="2 3">
    <name type="scientific">Solanum commersonii</name>
    <name type="common">Commerson's wild potato</name>
    <name type="synonym">Commerson's nightshade</name>
    <dbReference type="NCBI Taxonomy" id="4109"/>
    <lineage>
        <taxon>Eukaryota</taxon>
        <taxon>Viridiplantae</taxon>
        <taxon>Streptophyta</taxon>
        <taxon>Embryophyta</taxon>
        <taxon>Tracheophyta</taxon>
        <taxon>Spermatophyta</taxon>
        <taxon>Magnoliopsida</taxon>
        <taxon>eudicotyledons</taxon>
        <taxon>Gunneridae</taxon>
        <taxon>Pentapetalae</taxon>
        <taxon>asterids</taxon>
        <taxon>lamiids</taxon>
        <taxon>Solanales</taxon>
        <taxon>Solanaceae</taxon>
        <taxon>Solanoideae</taxon>
        <taxon>Solaneae</taxon>
        <taxon>Solanum</taxon>
    </lineage>
</organism>
<feature type="transmembrane region" description="Helical" evidence="1">
    <location>
        <begin position="87"/>
        <end position="106"/>
    </location>
</feature>
<protein>
    <submittedName>
        <fullName evidence="2">Uncharacterized protein</fullName>
    </submittedName>
</protein>
<reference evidence="2 3" key="1">
    <citation type="submission" date="2020-09" db="EMBL/GenBank/DDBJ databases">
        <title>De no assembly of potato wild relative species, Solanum commersonii.</title>
        <authorList>
            <person name="Cho K."/>
        </authorList>
    </citation>
    <scope>NUCLEOTIDE SEQUENCE [LARGE SCALE GENOMIC DNA]</scope>
    <source>
        <strain evidence="2">LZ3.2</strain>
        <tissue evidence="2">Leaf</tissue>
    </source>
</reference>
<accession>A0A9J5ZFD8</accession>